<reference evidence="1 2" key="1">
    <citation type="submission" date="2019-03" db="EMBL/GenBank/DDBJ databases">
        <title>Genomic Encyclopedia of Type Strains, Phase IV (KMG-IV): sequencing the most valuable type-strain genomes for metagenomic binning, comparative biology and taxonomic classification.</title>
        <authorList>
            <person name="Goeker M."/>
        </authorList>
    </citation>
    <scope>NUCLEOTIDE SEQUENCE [LARGE SCALE GENOMIC DNA]</scope>
    <source>
        <strain evidence="1 2">DSM 45934</strain>
    </source>
</reference>
<comment type="caution">
    <text evidence="1">The sequence shown here is derived from an EMBL/GenBank/DDBJ whole genome shotgun (WGS) entry which is preliminary data.</text>
</comment>
<gene>
    <name evidence="1" type="ORF">EV192_111188</name>
</gene>
<name>A0A4R2J4C9_9PSEU</name>
<accession>A0A4R2J4C9</accession>
<dbReference type="AlphaFoldDB" id="A0A4R2J4C9"/>
<evidence type="ECO:0000313" key="2">
    <source>
        <dbReference type="Proteomes" id="UP000295680"/>
    </source>
</evidence>
<sequence>MNKVADFLGGALVVAGIFVMVRPGSQGPSLVNAFGSAVYGVFNAITGGGSWR</sequence>
<organism evidence="1 2">
    <name type="scientific">Actinocrispum wychmicini</name>
    <dbReference type="NCBI Taxonomy" id="1213861"/>
    <lineage>
        <taxon>Bacteria</taxon>
        <taxon>Bacillati</taxon>
        <taxon>Actinomycetota</taxon>
        <taxon>Actinomycetes</taxon>
        <taxon>Pseudonocardiales</taxon>
        <taxon>Pseudonocardiaceae</taxon>
        <taxon>Actinocrispum</taxon>
    </lineage>
</organism>
<dbReference type="EMBL" id="SLWS01000011">
    <property type="protein sequence ID" value="TCO52994.1"/>
    <property type="molecule type" value="Genomic_DNA"/>
</dbReference>
<protein>
    <submittedName>
        <fullName evidence="1">Uncharacterized protein</fullName>
    </submittedName>
</protein>
<keyword evidence="2" id="KW-1185">Reference proteome</keyword>
<evidence type="ECO:0000313" key="1">
    <source>
        <dbReference type="EMBL" id="TCO52994.1"/>
    </source>
</evidence>
<proteinExistence type="predicted"/>
<dbReference type="RefSeq" id="WP_165960885.1">
    <property type="nucleotide sequence ID" value="NZ_SLWS01000011.1"/>
</dbReference>
<dbReference type="Proteomes" id="UP000295680">
    <property type="component" value="Unassembled WGS sequence"/>
</dbReference>